<name>A0A9D4PMY7_RHISA</name>
<reference evidence="1" key="2">
    <citation type="submission" date="2021-09" db="EMBL/GenBank/DDBJ databases">
        <authorList>
            <person name="Jia N."/>
            <person name="Wang J."/>
            <person name="Shi W."/>
            <person name="Du L."/>
            <person name="Sun Y."/>
            <person name="Zhan W."/>
            <person name="Jiang J."/>
            <person name="Wang Q."/>
            <person name="Zhang B."/>
            <person name="Ji P."/>
            <person name="Sakyi L.B."/>
            <person name="Cui X."/>
            <person name="Yuan T."/>
            <person name="Jiang B."/>
            <person name="Yang W."/>
            <person name="Lam T.T.-Y."/>
            <person name="Chang Q."/>
            <person name="Ding S."/>
            <person name="Wang X."/>
            <person name="Zhu J."/>
            <person name="Ruan X."/>
            <person name="Zhao L."/>
            <person name="Wei J."/>
            <person name="Que T."/>
            <person name="Du C."/>
            <person name="Cheng J."/>
            <person name="Dai P."/>
            <person name="Han X."/>
            <person name="Huang E."/>
            <person name="Gao Y."/>
            <person name="Liu J."/>
            <person name="Shao H."/>
            <person name="Ye R."/>
            <person name="Li L."/>
            <person name="Wei W."/>
            <person name="Wang X."/>
            <person name="Wang C."/>
            <person name="Huo Q."/>
            <person name="Li W."/>
            <person name="Guo W."/>
            <person name="Chen H."/>
            <person name="Chen S."/>
            <person name="Zhou L."/>
            <person name="Zhou L."/>
            <person name="Ni X."/>
            <person name="Tian J."/>
            <person name="Zhou Y."/>
            <person name="Sheng Y."/>
            <person name="Liu T."/>
            <person name="Pan Y."/>
            <person name="Xia L."/>
            <person name="Li J."/>
            <person name="Zhao F."/>
            <person name="Cao W."/>
        </authorList>
    </citation>
    <scope>NUCLEOTIDE SEQUENCE</scope>
    <source>
        <strain evidence="1">Rsan-2018</strain>
        <tissue evidence="1">Larvae</tissue>
    </source>
</reference>
<proteinExistence type="predicted"/>
<comment type="caution">
    <text evidence="1">The sequence shown here is derived from an EMBL/GenBank/DDBJ whole genome shotgun (WGS) entry which is preliminary data.</text>
</comment>
<dbReference type="AlphaFoldDB" id="A0A9D4PMY7"/>
<reference evidence="1" key="1">
    <citation type="journal article" date="2020" name="Cell">
        <title>Large-Scale Comparative Analyses of Tick Genomes Elucidate Their Genetic Diversity and Vector Capacities.</title>
        <authorList>
            <consortium name="Tick Genome and Microbiome Consortium (TIGMIC)"/>
            <person name="Jia N."/>
            <person name="Wang J."/>
            <person name="Shi W."/>
            <person name="Du L."/>
            <person name="Sun Y."/>
            <person name="Zhan W."/>
            <person name="Jiang J.F."/>
            <person name="Wang Q."/>
            <person name="Zhang B."/>
            <person name="Ji P."/>
            <person name="Bell-Sakyi L."/>
            <person name="Cui X.M."/>
            <person name="Yuan T.T."/>
            <person name="Jiang B.G."/>
            <person name="Yang W.F."/>
            <person name="Lam T.T."/>
            <person name="Chang Q.C."/>
            <person name="Ding S.J."/>
            <person name="Wang X.J."/>
            <person name="Zhu J.G."/>
            <person name="Ruan X.D."/>
            <person name="Zhao L."/>
            <person name="Wei J.T."/>
            <person name="Ye R.Z."/>
            <person name="Que T.C."/>
            <person name="Du C.H."/>
            <person name="Zhou Y.H."/>
            <person name="Cheng J.X."/>
            <person name="Dai P.F."/>
            <person name="Guo W.B."/>
            <person name="Han X.H."/>
            <person name="Huang E.J."/>
            <person name="Li L.F."/>
            <person name="Wei W."/>
            <person name="Gao Y.C."/>
            <person name="Liu J.Z."/>
            <person name="Shao H.Z."/>
            <person name="Wang X."/>
            <person name="Wang C.C."/>
            <person name="Yang T.C."/>
            <person name="Huo Q.B."/>
            <person name="Li W."/>
            <person name="Chen H.Y."/>
            <person name="Chen S.E."/>
            <person name="Zhou L.G."/>
            <person name="Ni X.B."/>
            <person name="Tian J.H."/>
            <person name="Sheng Y."/>
            <person name="Liu T."/>
            <person name="Pan Y.S."/>
            <person name="Xia L.Y."/>
            <person name="Li J."/>
            <person name="Zhao F."/>
            <person name="Cao W.C."/>
        </authorList>
    </citation>
    <scope>NUCLEOTIDE SEQUENCE</scope>
    <source>
        <strain evidence="1">Rsan-2018</strain>
    </source>
</reference>
<organism evidence="1 2">
    <name type="scientific">Rhipicephalus sanguineus</name>
    <name type="common">Brown dog tick</name>
    <name type="synonym">Ixodes sanguineus</name>
    <dbReference type="NCBI Taxonomy" id="34632"/>
    <lineage>
        <taxon>Eukaryota</taxon>
        <taxon>Metazoa</taxon>
        <taxon>Ecdysozoa</taxon>
        <taxon>Arthropoda</taxon>
        <taxon>Chelicerata</taxon>
        <taxon>Arachnida</taxon>
        <taxon>Acari</taxon>
        <taxon>Parasitiformes</taxon>
        <taxon>Ixodida</taxon>
        <taxon>Ixodoidea</taxon>
        <taxon>Ixodidae</taxon>
        <taxon>Rhipicephalinae</taxon>
        <taxon>Rhipicephalus</taxon>
        <taxon>Rhipicephalus</taxon>
    </lineage>
</organism>
<gene>
    <name evidence="1" type="ORF">HPB52_021388</name>
</gene>
<dbReference type="Proteomes" id="UP000821837">
    <property type="component" value="Unassembled WGS sequence"/>
</dbReference>
<accession>A0A9D4PMY7</accession>
<keyword evidence="2" id="KW-1185">Reference proteome</keyword>
<evidence type="ECO:0000313" key="2">
    <source>
        <dbReference type="Proteomes" id="UP000821837"/>
    </source>
</evidence>
<sequence length="172" mass="18575">MASPIPPPLFLPSPGHPPIPWSDWKLIFQAYADAAGKDATKPERLKALLQNALGYAVLKLFCTLNAASASASMTANFLLRGHKALILRSAGRANMAPRLLCFNAAFMARFHSLSAAVEMATPCRQILHFLNNTEVLARVRTFPLIYFPCSSSSCACSGCTCSVCTAFYSVCL</sequence>
<dbReference type="EMBL" id="JABSTV010001253">
    <property type="protein sequence ID" value="KAH7944571.1"/>
    <property type="molecule type" value="Genomic_DNA"/>
</dbReference>
<protein>
    <submittedName>
        <fullName evidence="1">Uncharacterized protein</fullName>
    </submittedName>
</protein>
<evidence type="ECO:0000313" key="1">
    <source>
        <dbReference type="EMBL" id="KAH7944571.1"/>
    </source>
</evidence>